<name>B4VKF7_9CYAN</name>
<protein>
    <submittedName>
        <fullName evidence="1">Uncharacterized protein</fullName>
    </submittedName>
</protein>
<dbReference type="Proteomes" id="UP000003835">
    <property type="component" value="Unassembled WGS sequence"/>
</dbReference>
<gene>
    <name evidence="1" type="ORF">MC7420_2863</name>
</gene>
<proteinExistence type="predicted"/>
<dbReference type="EMBL" id="DS989843">
    <property type="protein sequence ID" value="EDX77539.1"/>
    <property type="molecule type" value="Genomic_DNA"/>
</dbReference>
<accession>B4VKF7</accession>
<reference evidence="1 2" key="1">
    <citation type="submission" date="2008-07" db="EMBL/GenBank/DDBJ databases">
        <authorList>
            <person name="Tandeau de Marsac N."/>
            <person name="Ferriera S."/>
            <person name="Johnson J."/>
            <person name="Kravitz S."/>
            <person name="Beeson K."/>
            <person name="Sutton G."/>
            <person name="Rogers Y.-H."/>
            <person name="Friedman R."/>
            <person name="Frazier M."/>
            <person name="Venter J.C."/>
        </authorList>
    </citation>
    <scope>NUCLEOTIDE SEQUENCE [LARGE SCALE GENOMIC DNA]</scope>
    <source>
        <strain evidence="1 2">PCC 7420</strain>
    </source>
</reference>
<dbReference type="STRING" id="118168.MC7420_2863"/>
<dbReference type="AlphaFoldDB" id="B4VKF7"/>
<evidence type="ECO:0000313" key="1">
    <source>
        <dbReference type="EMBL" id="EDX77539.1"/>
    </source>
</evidence>
<evidence type="ECO:0000313" key="2">
    <source>
        <dbReference type="Proteomes" id="UP000003835"/>
    </source>
</evidence>
<dbReference type="HOGENOM" id="CLU_3268491_0_0_3"/>
<organism evidence="1 2">
    <name type="scientific">Coleofasciculus chthonoplastes PCC 7420</name>
    <dbReference type="NCBI Taxonomy" id="118168"/>
    <lineage>
        <taxon>Bacteria</taxon>
        <taxon>Bacillati</taxon>
        <taxon>Cyanobacteriota</taxon>
        <taxon>Cyanophyceae</taxon>
        <taxon>Coleofasciculales</taxon>
        <taxon>Coleofasciculaceae</taxon>
        <taxon>Coleofasciculus</taxon>
    </lineage>
</organism>
<keyword evidence="2" id="KW-1185">Reference proteome</keyword>
<sequence length="41" mass="4527">MIGFSSRNGTISLFLPDKSTTNYLSRLMDTNLIISTYGNSP</sequence>